<evidence type="ECO:0000256" key="1">
    <source>
        <dbReference type="ARBA" id="ARBA00022705"/>
    </source>
</evidence>
<comment type="caution">
    <text evidence="4">The sequence shown here is derived from an EMBL/GenBank/DDBJ whole genome shotgun (WGS) entry which is preliminary data.</text>
</comment>
<evidence type="ECO:0000256" key="2">
    <source>
        <dbReference type="ARBA" id="ARBA00023125"/>
    </source>
</evidence>
<evidence type="ECO:0000313" key="4">
    <source>
        <dbReference type="EMBL" id="GAH75388.1"/>
    </source>
</evidence>
<dbReference type="GO" id="GO:0005829">
    <property type="term" value="C:cytosol"/>
    <property type="evidence" value="ECO:0007669"/>
    <property type="project" value="TreeGrafter"/>
</dbReference>
<feature type="non-terminal residue" evidence="4">
    <location>
        <position position="213"/>
    </location>
</feature>
<dbReference type="Pfam" id="PF13481">
    <property type="entry name" value="AAA_25"/>
    <property type="match status" value="1"/>
</dbReference>
<dbReference type="InterPro" id="IPR007693">
    <property type="entry name" value="DNA_helicase_DnaB-like_N"/>
</dbReference>
<reference evidence="4" key="1">
    <citation type="journal article" date="2014" name="Front. Microbiol.">
        <title>High frequency of phylogenetically diverse reductive dehalogenase-homologous genes in deep subseafloor sedimentary metagenomes.</title>
        <authorList>
            <person name="Kawai M."/>
            <person name="Futagami T."/>
            <person name="Toyoda A."/>
            <person name="Takaki Y."/>
            <person name="Nishi S."/>
            <person name="Hori S."/>
            <person name="Arai W."/>
            <person name="Tsubouchi T."/>
            <person name="Morono Y."/>
            <person name="Uchiyama I."/>
            <person name="Ito T."/>
            <person name="Fujiyama A."/>
            <person name="Inagaki F."/>
            <person name="Takami H."/>
        </authorList>
    </citation>
    <scope>NUCLEOTIDE SEQUENCE</scope>
    <source>
        <strain evidence="4">Expedition CK06-06</strain>
    </source>
</reference>
<dbReference type="GO" id="GO:0005524">
    <property type="term" value="F:ATP binding"/>
    <property type="evidence" value="ECO:0007669"/>
    <property type="project" value="InterPro"/>
</dbReference>
<organism evidence="4">
    <name type="scientific">marine sediment metagenome</name>
    <dbReference type="NCBI Taxonomy" id="412755"/>
    <lineage>
        <taxon>unclassified sequences</taxon>
        <taxon>metagenomes</taxon>
        <taxon>ecological metagenomes</taxon>
    </lineage>
</organism>
<sequence length="213" mass="23565">MSMAAPTIEFGRHHDIDAEEATLGSMMLEVEALHTGLEMLTAGDFYRIPHQIVFDALAALAQRNVPLGIRTVTDQLGKHDKLDEIGGEPYLWALVDSVPTAANMEHYADIVKRHARLRQQESLAIELGNFARMPDADPARVRDWLAEQLRDFGPPEDVVPAARLFALQDLLLGEVPDIAWTVEGLVPRHGISLLAGDSSSYKTWLMLHLALVS</sequence>
<dbReference type="GO" id="GO:0003678">
    <property type="term" value="F:DNA helicase activity"/>
    <property type="evidence" value="ECO:0007669"/>
    <property type="project" value="InterPro"/>
</dbReference>
<gene>
    <name evidence="4" type="ORF">S03H2_47998</name>
</gene>
<dbReference type="InterPro" id="IPR027417">
    <property type="entry name" value="P-loop_NTPase"/>
</dbReference>
<dbReference type="GO" id="GO:0006260">
    <property type="term" value="P:DNA replication"/>
    <property type="evidence" value="ECO:0007669"/>
    <property type="project" value="UniProtKB-KW"/>
</dbReference>
<accession>X1JZV7</accession>
<protein>
    <recommendedName>
        <fullName evidence="3">DNA helicase DnaB-like N-terminal domain-containing protein</fullName>
    </recommendedName>
</protein>
<dbReference type="Pfam" id="PF00772">
    <property type="entry name" value="DnaB"/>
    <property type="match status" value="1"/>
</dbReference>
<dbReference type="PANTHER" id="PTHR30153">
    <property type="entry name" value="REPLICATIVE DNA HELICASE DNAB"/>
    <property type="match status" value="1"/>
</dbReference>
<dbReference type="SUPFAM" id="SSF48024">
    <property type="entry name" value="N-terminal domain of DnaB helicase"/>
    <property type="match status" value="1"/>
</dbReference>
<dbReference type="AlphaFoldDB" id="X1JZV7"/>
<dbReference type="InterPro" id="IPR036185">
    <property type="entry name" value="DNA_heli_DnaB-like_N_sf"/>
</dbReference>
<dbReference type="InterPro" id="IPR016136">
    <property type="entry name" value="DNA_helicase_N/primase_C"/>
</dbReference>
<evidence type="ECO:0000259" key="3">
    <source>
        <dbReference type="Pfam" id="PF00772"/>
    </source>
</evidence>
<dbReference type="PANTHER" id="PTHR30153:SF2">
    <property type="entry name" value="REPLICATIVE DNA HELICASE"/>
    <property type="match status" value="1"/>
</dbReference>
<dbReference type="GO" id="GO:0003677">
    <property type="term" value="F:DNA binding"/>
    <property type="evidence" value="ECO:0007669"/>
    <property type="project" value="UniProtKB-KW"/>
</dbReference>
<name>X1JZV7_9ZZZZ</name>
<dbReference type="EMBL" id="BARU01030224">
    <property type="protein sequence ID" value="GAH75388.1"/>
    <property type="molecule type" value="Genomic_DNA"/>
</dbReference>
<proteinExistence type="predicted"/>
<keyword evidence="1" id="KW-0235">DNA replication</keyword>
<feature type="domain" description="DNA helicase DnaB-like N-terminal" evidence="3">
    <location>
        <begin position="14"/>
        <end position="112"/>
    </location>
</feature>
<keyword evidence="2" id="KW-0238">DNA-binding</keyword>
<dbReference type="Gene3D" id="1.10.860.10">
    <property type="entry name" value="DNAb Helicase, Chain A"/>
    <property type="match status" value="1"/>
</dbReference>
<dbReference type="Gene3D" id="3.40.50.300">
    <property type="entry name" value="P-loop containing nucleotide triphosphate hydrolases"/>
    <property type="match status" value="1"/>
</dbReference>